<keyword evidence="6 8" id="KW-1133">Transmembrane helix</keyword>
<comment type="similarity">
    <text evidence="2 8">Belongs to the 4-toluene sulfonate uptake permease (TSUP) (TC 2.A.102) family.</text>
</comment>
<evidence type="ECO:0000256" key="6">
    <source>
        <dbReference type="ARBA" id="ARBA00022989"/>
    </source>
</evidence>
<evidence type="ECO:0000256" key="3">
    <source>
        <dbReference type="ARBA" id="ARBA00022448"/>
    </source>
</evidence>
<dbReference type="Pfam" id="PF01925">
    <property type="entry name" value="TauE"/>
    <property type="match status" value="1"/>
</dbReference>
<evidence type="ECO:0000256" key="7">
    <source>
        <dbReference type="ARBA" id="ARBA00023136"/>
    </source>
</evidence>
<protein>
    <recommendedName>
        <fullName evidence="8">Probable membrane transporter protein</fullName>
    </recommendedName>
</protein>
<evidence type="ECO:0000256" key="8">
    <source>
        <dbReference type="RuleBase" id="RU363041"/>
    </source>
</evidence>
<feature type="transmembrane region" description="Helical" evidence="8">
    <location>
        <begin position="190"/>
        <end position="208"/>
    </location>
</feature>
<evidence type="ECO:0000313" key="10">
    <source>
        <dbReference type="Proteomes" id="UP000053244"/>
    </source>
</evidence>
<evidence type="ECO:0000256" key="2">
    <source>
        <dbReference type="ARBA" id="ARBA00009142"/>
    </source>
</evidence>
<dbReference type="OrthoDB" id="119832at2"/>
<keyword evidence="4 8" id="KW-1003">Cell membrane</keyword>
<feature type="transmembrane region" description="Helical" evidence="8">
    <location>
        <begin position="126"/>
        <end position="148"/>
    </location>
</feature>
<dbReference type="Proteomes" id="UP000053244">
    <property type="component" value="Unassembled WGS sequence"/>
</dbReference>
<accession>A0A117MRF6</accession>
<dbReference type="InterPro" id="IPR002781">
    <property type="entry name" value="TM_pro_TauE-like"/>
</dbReference>
<keyword evidence="10" id="KW-1185">Reference proteome</keyword>
<organism evidence="9 10">
    <name type="scientific">Actinoplanes awajinensis subsp. mycoplanecinus</name>
    <dbReference type="NCBI Taxonomy" id="135947"/>
    <lineage>
        <taxon>Bacteria</taxon>
        <taxon>Bacillati</taxon>
        <taxon>Actinomycetota</taxon>
        <taxon>Actinomycetes</taxon>
        <taxon>Micromonosporales</taxon>
        <taxon>Micromonosporaceae</taxon>
        <taxon>Actinoplanes</taxon>
    </lineage>
</organism>
<feature type="transmembrane region" description="Helical" evidence="8">
    <location>
        <begin position="96"/>
        <end position="114"/>
    </location>
</feature>
<dbReference type="AlphaFoldDB" id="A0A117MRF6"/>
<evidence type="ECO:0000256" key="5">
    <source>
        <dbReference type="ARBA" id="ARBA00022692"/>
    </source>
</evidence>
<evidence type="ECO:0000256" key="1">
    <source>
        <dbReference type="ARBA" id="ARBA00004651"/>
    </source>
</evidence>
<proteinExistence type="inferred from homology"/>
<dbReference type="PANTHER" id="PTHR30269:SF37">
    <property type="entry name" value="MEMBRANE TRANSPORTER PROTEIN"/>
    <property type="match status" value="1"/>
</dbReference>
<feature type="transmembrane region" description="Helical" evidence="8">
    <location>
        <begin position="70"/>
        <end position="90"/>
    </location>
</feature>
<keyword evidence="5 8" id="KW-0812">Transmembrane</keyword>
<dbReference type="EMBL" id="LLZH01000200">
    <property type="protein sequence ID" value="KUL31719.1"/>
    <property type="molecule type" value="Genomic_DNA"/>
</dbReference>
<comment type="subcellular location">
    <subcellularLocation>
        <location evidence="1 8">Cell membrane</location>
        <topology evidence="1 8">Multi-pass membrane protein</topology>
    </subcellularLocation>
</comment>
<evidence type="ECO:0000313" key="9">
    <source>
        <dbReference type="EMBL" id="KUL31719.1"/>
    </source>
</evidence>
<keyword evidence="3" id="KW-0813">Transport</keyword>
<dbReference type="GO" id="GO:0005886">
    <property type="term" value="C:plasma membrane"/>
    <property type="evidence" value="ECO:0007669"/>
    <property type="project" value="UniProtKB-SubCell"/>
</dbReference>
<dbReference type="PANTHER" id="PTHR30269">
    <property type="entry name" value="TRANSMEMBRANE PROTEIN YFCA"/>
    <property type="match status" value="1"/>
</dbReference>
<dbReference type="RefSeq" id="WP_067693901.1">
    <property type="nucleotide sequence ID" value="NZ_LLZH01000200.1"/>
</dbReference>
<dbReference type="InterPro" id="IPR052017">
    <property type="entry name" value="TSUP"/>
</dbReference>
<keyword evidence="7 8" id="KW-0472">Membrane</keyword>
<comment type="caution">
    <text evidence="9">The sequence shown here is derived from an EMBL/GenBank/DDBJ whole genome shotgun (WGS) entry which is preliminary data.</text>
</comment>
<reference evidence="9 10" key="1">
    <citation type="submission" date="2015-10" db="EMBL/GenBank/DDBJ databases">
        <authorList>
            <person name="Gilbert D.G."/>
        </authorList>
    </citation>
    <scope>NUCLEOTIDE SEQUENCE [LARGE SCALE GENOMIC DNA]</scope>
    <source>
        <strain evidence="9 10">NRRL B-16712</strain>
    </source>
</reference>
<gene>
    <name evidence="9" type="ORF">ADL15_21305</name>
</gene>
<feature type="transmembrane region" description="Helical" evidence="8">
    <location>
        <begin position="30"/>
        <end position="49"/>
    </location>
</feature>
<evidence type="ECO:0000256" key="4">
    <source>
        <dbReference type="ARBA" id="ARBA00022475"/>
    </source>
</evidence>
<feature type="transmembrane region" description="Helical" evidence="8">
    <location>
        <begin position="220"/>
        <end position="239"/>
    </location>
</feature>
<name>A0A117MRF6_9ACTN</name>
<sequence length="240" mass="24831">MTVTLLIASAAAFLLAMLSGVAGFGGGVLLLPVFTALFGLRFAVPMLTLTQLSSNGSRTWLNRDAVRWPLVGWFAAGAVPLSVAGGLLLTHAPLSPLKRLLGIFLIGVVVWRHLRRQPGKPGDRMFAAVGAASGFGSALLGSVGPLTAPFFLAYGLTRAAYIGTEATAALTMHLTKLTVYGAGDLLTPRVLWLGAALTPATLAGAWTGKKLVGHVTDRAFILLVEAGLVTAGTLFLLGLS</sequence>